<sequence>MEKGENTKRKVMEAAVSLFNVKGFSGTSIRAIANKANVNVALISYYFGNKQGLMEKLMIEFLEGYTNIAEKGYLHLNRLSAKQCLYMVVENLLKYQQQNHHLARFVHREVTLDSTLVRELMMTYFMKEKHFIKEIIEVGVKQKEFRPVSSDFAAIQIRALVTMPYSQPQYIREVYHLTPHENYFVHKYLNHVEKWLNEFLNKDANHSKLNTLSAN</sequence>
<gene>
    <name evidence="5" type="primary">refZ</name>
    <name evidence="5" type="ORF">AWH56_014065</name>
    <name evidence="4" type="ORF">AWH56_11785</name>
</gene>
<dbReference type="OrthoDB" id="9789566at2"/>
<dbReference type="PRINTS" id="PR00455">
    <property type="entry name" value="HTHTETR"/>
</dbReference>
<dbReference type="InterPro" id="IPR036271">
    <property type="entry name" value="Tet_transcr_reg_TetR-rel_C_sf"/>
</dbReference>
<dbReference type="InterPro" id="IPR009057">
    <property type="entry name" value="Homeodomain-like_sf"/>
</dbReference>
<dbReference type="KEGG" id="aia:AWH56_014065"/>
<evidence type="ECO:0000256" key="1">
    <source>
        <dbReference type="ARBA" id="ARBA00023125"/>
    </source>
</evidence>
<accession>A0A1S2LVJ6</accession>
<dbReference type="Proteomes" id="UP000180175">
    <property type="component" value="Chromosome"/>
</dbReference>
<evidence type="ECO:0000259" key="3">
    <source>
        <dbReference type="PROSITE" id="PS50977"/>
    </source>
</evidence>
<reference evidence="5" key="4">
    <citation type="submission" date="2020-10" db="EMBL/GenBank/DDBJ databases">
        <authorList>
            <person name="Bassil N.M."/>
            <person name="Lloyd J.R."/>
        </authorList>
    </citation>
    <scope>NUCLEOTIDE SEQUENCE</scope>
    <source>
        <strain evidence="5">NB2006</strain>
    </source>
</reference>
<dbReference type="RefSeq" id="WP_071317283.1">
    <property type="nucleotide sequence ID" value="NZ_CP063356.2"/>
</dbReference>
<dbReference type="EMBL" id="LQXD01000107">
    <property type="protein sequence ID" value="OIJ15385.1"/>
    <property type="molecule type" value="Genomic_DNA"/>
</dbReference>
<proteinExistence type="predicted"/>
<dbReference type="InterPro" id="IPR001647">
    <property type="entry name" value="HTH_TetR"/>
</dbReference>
<dbReference type="GO" id="GO:0003677">
    <property type="term" value="F:DNA binding"/>
    <property type="evidence" value="ECO:0007669"/>
    <property type="project" value="UniProtKB-UniRule"/>
</dbReference>
<dbReference type="Gene3D" id="1.10.357.10">
    <property type="entry name" value="Tetracycline Repressor, domain 2"/>
    <property type="match status" value="1"/>
</dbReference>
<dbReference type="Pfam" id="PF00440">
    <property type="entry name" value="TetR_N"/>
    <property type="match status" value="1"/>
</dbReference>
<protein>
    <submittedName>
        <fullName evidence="5">Forespore capture DNA-binding protein RefZ</fullName>
    </submittedName>
    <submittedName>
        <fullName evidence="4">TetR family transcriptional regulator</fullName>
    </submittedName>
</protein>
<dbReference type="AlphaFoldDB" id="A0A1S2LVJ6"/>
<reference evidence="4 6" key="1">
    <citation type="submission" date="2016-10" db="EMBL/GenBank/DDBJ databases">
        <title>Draft genome sequences of four alkaliphilic bacteria belonging to the Anaerobacillus genus.</title>
        <authorList>
            <person name="Bassil N.M."/>
            <person name="Lloyd J.R."/>
        </authorList>
    </citation>
    <scope>NUCLEOTIDE SEQUENCE [LARGE SCALE GENOMIC DNA]</scope>
    <source>
        <strain evidence="4 6">NB2006</strain>
    </source>
</reference>
<reference evidence="5 6" key="3">
    <citation type="journal article" date="2019" name="Int. J. Syst. Evol. Microbiol.">
        <title>Anaerobacillus isosaccharinicus sp. nov., an alkaliphilic bacterium which degrades isosaccharinic acid.</title>
        <authorList>
            <person name="Bassil N.M."/>
            <person name="Lloyd J.R."/>
        </authorList>
    </citation>
    <scope>NUCLEOTIDE SEQUENCE [LARGE SCALE GENOMIC DNA]</scope>
    <source>
        <strain evidence="5 6">NB2006</strain>
    </source>
</reference>
<dbReference type="PROSITE" id="PS50977">
    <property type="entry name" value="HTH_TETR_2"/>
    <property type="match status" value="1"/>
</dbReference>
<keyword evidence="1 2" id="KW-0238">DNA-binding</keyword>
<dbReference type="PANTHER" id="PTHR30328:SF54">
    <property type="entry name" value="HTH-TYPE TRANSCRIPTIONAL REPRESSOR SCO4008"/>
    <property type="match status" value="1"/>
</dbReference>
<keyword evidence="6" id="KW-1185">Reference proteome</keyword>
<dbReference type="NCBIfam" id="NF037937">
    <property type="entry name" value="septum_RefZ"/>
    <property type="match status" value="1"/>
</dbReference>
<evidence type="ECO:0000313" key="4">
    <source>
        <dbReference type="EMBL" id="OIJ15385.1"/>
    </source>
</evidence>
<organism evidence="4 6">
    <name type="scientific">Anaerobacillus isosaccharinicus</name>
    <dbReference type="NCBI Taxonomy" id="1532552"/>
    <lineage>
        <taxon>Bacteria</taxon>
        <taxon>Bacillati</taxon>
        <taxon>Bacillota</taxon>
        <taxon>Bacilli</taxon>
        <taxon>Bacillales</taxon>
        <taxon>Bacillaceae</taxon>
        <taxon>Anaerobacillus</taxon>
    </lineage>
</organism>
<dbReference type="SUPFAM" id="SSF46689">
    <property type="entry name" value="Homeodomain-like"/>
    <property type="match status" value="1"/>
</dbReference>
<dbReference type="PROSITE" id="PS01081">
    <property type="entry name" value="HTH_TETR_1"/>
    <property type="match status" value="1"/>
</dbReference>
<evidence type="ECO:0000313" key="6">
    <source>
        <dbReference type="Proteomes" id="UP000180175"/>
    </source>
</evidence>
<feature type="DNA-binding region" description="H-T-H motif" evidence="2">
    <location>
        <begin position="28"/>
        <end position="47"/>
    </location>
</feature>
<reference evidence="5 6" key="2">
    <citation type="journal article" date="2017" name="Genome Announc.">
        <title>Draft Genome Sequences of Four Alkaliphilic Bacteria Belonging to the Anaerobacillus Genus.</title>
        <authorList>
            <person name="Bassil N.M."/>
            <person name="Lloyd J.R."/>
        </authorList>
    </citation>
    <scope>NUCLEOTIDE SEQUENCE [LARGE SCALE GENOMIC DNA]</scope>
    <source>
        <strain evidence="5 6">NB2006</strain>
    </source>
</reference>
<name>A0A1S2LVJ6_9BACI</name>
<dbReference type="GO" id="GO:0006355">
    <property type="term" value="P:regulation of DNA-templated transcription"/>
    <property type="evidence" value="ECO:0007669"/>
    <property type="project" value="UniProtKB-ARBA"/>
</dbReference>
<dbReference type="EMBL" id="CP063356">
    <property type="protein sequence ID" value="QOY38619.1"/>
    <property type="molecule type" value="Genomic_DNA"/>
</dbReference>
<evidence type="ECO:0000313" key="5">
    <source>
        <dbReference type="EMBL" id="QOY38619.1"/>
    </source>
</evidence>
<feature type="domain" description="HTH tetR-type" evidence="3">
    <location>
        <begin position="5"/>
        <end position="65"/>
    </location>
</feature>
<dbReference type="PANTHER" id="PTHR30328">
    <property type="entry name" value="TRANSCRIPTIONAL REPRESSOR"/>
    <property type="match status" value="1"/>
</dbReference>
<dbReference type="InterPro" id="IPR023772">
    <property type="entry name" value="DNA-bd_HTH_TetR-type_CS"/>
</dbReference>
<dbReference type="SUPFAM" id="SSF48498">
    <property type="entry name" value="Tetracyclin repressor-like, C-terminal domain"/>
    <property type="match status" value="1"/>
</dbReference>
<evidence type="ECO:0000256" key="2">
    <source>
        <dbReference type="PROSITE-ProRule" id="PRU00335"/>
    </source>
</evidence>
<dbReference type="InterPro" id="IPR050109">
    <property type="entry name" value="HTH-type_TetR-like_transc_reg"/>
</dbReference>